<sequence>MLGNDGVGIRVMQMLQEKYPDIDAVEGGTGGLGLIPLMEGYDKVVILDAMVGIGDRIGEVRTFRTPPPTHTSSLTLHDPGVGEVLLIAREIGMMTEVVTIGIEVGAVGDYSTDIDPELEVSVHDALRCVEKEIMTRNASENPDKML</sequence>
<proteinExistence type="inferred from homology"/>
<reference evidence="5" key="1">
    <citation type="journal article" date="2015" name="Proc. Natl. Acad. Sci. U.S.A.">
        <title>Networks of energetic and metabolic interactions define dynamics in microbial communities.</title>
        <authorList>
            <person name="Embree M."/>
            <person name="Liu J.K."/>
            <person name="Al-Bassam M.M."/>
            <person name="Zengler K."/>
        </authorList>
    </citation>
    <scope>NUCLEOTIDE SEQUENCE</scope>
</reference>
<evidence type="ECO:0000256" key="4">
    <source>
        <dbReference type="ARBA" id="ARBA00022801"/>
    </source>
</evidence>
<evidence type="ECO:0000256" key="2">
    <source>
        <dbReference type="ARBA" id="ARBA00022670"/>
    </source>
</evidence>
<dbReference type="Gene3D" id="3.40.50.1450">
    <property type="entry name" value="HybD-like"/>
    <property type="match status" value="1"/>
</dbReference>
<dbReference type="GO" id="GO:0016485">
    <property type="term" value="P:protein processing"/>
    <property type="evidence" value="ECO:0007669"/>
    <property type="project" value="TreeGrafter"/>
</dbReference>
<dbReference type="Pfam" id="PF01750">
    <property type="entry name" value="HycI"/>
    <property type="match status" value="1"/>
</dbReference>
<evidence type="ECO:0000256" key="1">
    <source>
        <dbReference type="ARBA" id="ARBA00006814"/>
    </source>
</evidence>
<dbReference type="SUPFAM" id="SSF53163">
    <property type="entry name" value="HybD-like"/>
    <property type="match status" value="1"/>
</dbReference>
<keyword evidence="3" id="KW-0064">Aspartyl protease</keyword>
<dbReference type="InterPro" id="IPR000671">
    <property type="entry name" value="Peptidase_A31"/>
</dbReference>
<evidence type="ECO:0000256" key="3">
    <source>
        <dbReference type="ARBA" id="ARBA00022750"/>
    </source>
</evidence>
<accession>A0A0W8FGZ2</accession>
<keyword evidence="2 5" id="KW-0645">Protease</keyword>
<dbReference type="InterPro" id="IPR023430">
    <property type="entry name" value="Pept_HybD-like_dom_sf"/>
</dbReference>
<gene>
    <name evidence="5" type="ORF">ASZ90_010110</name>
</gene>
<dbReference type="GO" id="GO:0004190">
    <property type="term" value="F:aspartic-type endopeptidase activity"/>
    <property type="evidence" value="ECO:0007669"/>
    <property type="project" value="UniProtKB-KW"/>
</dbReference>
<comment type="similarity">
    <text evidence="1">Belongs to the peptidase A31 family.</text>
</comment>
<dbReference type="PANTHER" id="PTHR30302:SF1">
    <property type="entry name" value="HYDROGENASE 2 MATURATION PROTEASE"/>
    <property type="match status" value="1"/>
</dbReference>
<protein>
    <submittedName>
        <fullName evidence="5">Hydrogenase maturation protease</fullName>
    </submittedName>
</protein>
<dbReference type="CDD" id="cd00518">
    <property type="entry name" value="H2MP"/>
    <property type="match status" value="1"/>
</dbReference>
<dbReference type="NCBIfam" id="TIGR00072">
    <property type="entry name" value="hydrog_prot"/>
    <property type="match status" value="1"/>
</dbReference>
<keyword evidence="4" id="KW-0378">Hydrolase</keyword>
<name>A0A0W8FGZ2_9ZZZZ</name>
<evidence type="ECO:0000313" key="5">
    <source>
        <dbReference type="EMBL" id="KUG20159.1"/>
    </source>
</evidence>
<organism evidence="5">
    <name type="scientific">hydrocarbon metagenome</name>
    <dbReference type="NCBI Taxonomy" id="938273"/>
    <lineage>
        <taxon>unclassified sequences</taxon>
        <taxon>metagenomes</taxon>
        <taxon>ecological metagenomes</taxon>
    </lineage>
</organism>
<comment type="caution">
    <text evidence="5">The sequence shown here is derived from an EMBL/GenBank/DDBJ whole genome shotgun (WGS) entry which is preliminary data.</text>
</comment>
<dbReference type="AlphaFoldDB" id="A0A0W8FGZ2"/>
<dbReference type="GO" id="GO:0008047">
    <property type="term" value="F:enzyme activator activity"/>
    <property type="evidence" value="ECO:0007669"/>
    <property type="project" value="InterPro"/>
</dbReference>
<dbReference type="EMBL" id="LNQE01001219">
    <property type="protein sequence ID" value="KUG20159.1"/>
    <property type="molecule type" value="Genomic_DNA"/>
</dbReference>
<dbReference type="PANTHER" id="PTHR30302">
    <property type="entry name" value="HYDROGENASE 1 MATURATION PROTEASE"/>
    <property type="match status" value="1"/>
</dbReference>